<dbReference type="EMBL" id="OU893342">
    <property type="protein sequence ID" value="CAG9783748.1"/>
    <property type="molecule type" value="Genomic_DNA"/>
</dbReference>
<evidence type="ECO:0000256" key="1">
    <source>
        <dbReference type="ARBA" id="ARBA00004177"/>
    </source>
</evidence>
<evidence type="ECO:0000256" key="4">
    <source>
        <dbReference type="ARBA" id="ARBA00022753"/>
    </source>
</evidence>
<dbReference type="GO" id="GO:0015031">
    <property type="term" value="P:protein transport"/>
    <property type="evidence" value="ECO:0007669"/>
    <property type="project" value="UniProtKB-KW"/>
</dbReference>
<dbReference type="PANTHER" id="PTHR13673">
    <property type="entry name" value="ESOPHAGEAL CANCER ASSOCIATED PROTEIN"/>
    <property type="match status" value="1"/>
</dbReference>
<evidence type="ECO:0000313" key="7">
    <source>
        <dbReference type="Proteomes" id="UP001153714"/>
    </source>
</evidence>
<dbReference type="Proteomes" id="UP001153714">
    <property type="component" value="Chromosome 11"/>
</dbReference>
<gene>
    <name evidence="6" type="ORF">DIATSA_LOCUS1898</name>
</gene>
<proteinExistence type="inferred from homology"/>
<keyword evidence="4" id="KW-0967">Endosome</keyword>
<comment type="subcellular location">
    <subcellularLocation>
        <location evidence="1">Endosome</location>
    </subcellularLocation>
</comment>
<keyword evidence="7" id="KW-1185">Reference proteome</keyword>
<evidence type="ECO:0000313" key="6">
    <source>
        <dbReference type="EMBL" id="CAG9783748.1"/>
    </source>
</evidence>
<evidence type="ECO:0000256" key="3">
    <source>
        <dbReference type="ARBA" id="ARBA00022448"/>
    </source>
</evidence>
<dbReference type="OrthoDB" id="1734063at2759"/>
<evidence type="ECO:0000256" key="2">
    <source>
        <dbReference type="ARBA" id="ARBA00010704"/>
    </source>
</evidence>
<dbReference type="InterPro" id="IPR029705">
    <property type="entry name" value="VPS35L"/>
</dbReference>
<keyword evidence="3" id="KW-0813">Transport</keyword>
<organism evidence="6 7">
    <name type="scientific">Diatraea saccharalis</name>
    <name type="common">sugarcane borer</name>
    <dbReference type="NCBI Taxonomy" id="40085"/>
    <lineage>
        <taxon>Eukaryota</taxon>
        <taxon>Metazoa</taxon>
        <taxon>Ecdysozoa</taxon>
        <taxon>Arthropoda</taxon>
        <taxon>Hexapoda</taxon>
        <taxon>Insecta</taxon>
        <taxon>Pterygota</taxon>
        <taxon>Neoptera</taxon>
        <taxon>Endopterygota</taxon>
        <taxon>Lepidoptera</taxon>
        <taxon>Glossata</taxon>
        <taxon>Ditrysia</taxon>
        <taxon>Pyraloidea</taxon>
        <taxon>Crambidae</taxon>
        <taxon>Crambinae</taxon>
        <taxon>Diatraea</taxon>
    </lineage>
</organism>
<dbReference type="PANTHER" id="PTHR13673:SF0">
    <property type="entry name" value="VPS35 ENDOSOMAL PROTEIN-SORTING FACTOR-LIKE"/>
    <property type="match status" value="1"/>
</dbReference>
<dbReference type="AlphaFoldDB" id="A0A9N9QUV9"/>
<sequence length="395" mass="46456">MKELDISYYLFQNLQKQSASKSFIENLSKWSSNFEEADPLLRYEQMKQYEDDSPIESSFDDFTNYSNAWNIRRSTVLNKFTTGEKLTIVSSFLPGGEKTLFRQVSNLNEKVKHRLEQLDDFEEGSVRKTMGLSQQEFIMKINVLNDEIKKAWESEQRVKAFKIGIQCSKMLSDVNVMQFYPSKFVLITDILETFGILVFDRLKEKSYKQNVIKDINDIDPSSIPESAKETCQNWLFKMASIRELLPRLYMEMSLLKCYVFLSKNEIKPTIARLTIMIRGIGNPLVAVYLRNYLCTIAAKLLGKESEEFFYNNLKEFLDEYQQIFHPMMKKKYEVQLFTLDKYLNLYVPAVDWLLFGTLNSNKCKLTLLEELLQQCEKMENLCVSIYCKCLYNYIN</sequence>
<comment type="similarity">
    <text evidence="2">Belongs to the VPS35L family.</text>
</comment>
<name>A0A9N9QUV9_9NEOP</name>
<reference evidence="6" key="1">
    <citation type="submission" date="2021-12" db="EMBL/GenBank/DDBJ databases">
        <authorList>
            <person name="King R."/>
        </authorList>
    </citation>
    <scope>NUCLEOTIDE SEQUENCE</scope>
</reference>
<dbReference type="GO" id="GO:0032456">
    <property type="term" value="P:endocytic recycling"/>
    <property type="evidence" value="ECO:0007669"/>
    <property type="project" value="InterPro"/>
</dbReference>
<evidence type="ECO:0000256" key="5">
    <source>
        <dbReference type="ARBA" id="ARBA00022927"/>
    </source>
</evidence>
<keyword evidence="5" id="KW-0653">Protein transport</keyword>
<protein>
    <submittedName>
        <fullName evidence="6">Uncharacterized protein</fullName>
    </submittedName>
</protein>
<reference evidence="6" key="2">
    <citation type="submission" date="2022-10" db="EMBL/GenBank/DDBJ databases">
        <authorList>
            <consortium name="ENA_rothamsted_submissions"/>
            <consortium name="culmorum"/>
            <person name="King R."/>
        </authorList>
    </citation>
    <scope>NUCLEOTIDE SEQUENCE</scope>
</reference>
<dbReference type="GO" id="GO:0005768">
    <property type="term" value="C:endosome"/>
    <property type="evidence" value="ECO:0007669"/>
    <property type="project" value="UniProtKB-SubCell"/>
</dbReference>
<accession>A0A9N9QUV9</accession>